<sequence length="607" mass="67934">FRIQQSVPYDAYKTQINKLTQTSKNLFINMLGVEGFKYEGEPKTGAELQKIYHDLYDRLHQIELKKLLNEVTTDGITLDKLKLRKTLLKEAMSRNYPISDQELMHIDEELQFLAYSPSADKYESLLTSIVTNRVIRLKMPGKSFVLGSEEGFSTKVLTADEVAEKTGGKGIVYTSNWTGELLPARSGTDKNGDPVMLPAQAIVPWKFTDSKIKDKKGRIISIDDFTTTDKKGRKIIDFEKIPEDVLRLFGMRIPNQGPNSQSAIEIVGFLPEASGDLIIATKDYVVQMGSDFDVDKLYTYMYNVYVTTKGSLRKQKIEGDDTQNSLVLQNKIIDVHLAIHANTDSRVQSQIAFPLGFWILDDLSKDVEKWKKERRKVEEKVTSVTTQKFISRQDLRNNPDTTYLFGDNFEEKGLGGQAKEMRGEPNAVGIPSKKKPSNVDGSFFTDDELEANKAAIDTAFAKIPRNKAIVIPEDGLGTGLANLREKAPETFKYLQSKVAELEKTSKSHKMFTGLSDEYQREKFKNATAGKAGVSSFSVDSMFNAVAQGKALRYTVPSPPGKRREPLRLQIGKETSTGELSNELAMDGETFISDIIAGYQSAAVDNEK</sequence>
<feature type="non-terminal residue" evidence="3">
    <location>
        <position position="607"/>
    </location>
</feature>
<feature type="non-terminal residue" evidence="3">
    <location>
        <position position="1"/>
    </location>
</feature>
<evidence type="ECO:0000259" key="2">
    <source>
        <dbReference type="Pfam" id="PF25176"/>
    </source>
</evidence>
<dbReference type="AlphaFoldDB" id="A0A0F9DTT2"/>
<protein>
    <recommendedName>
        <fullName evidence="2">DUF7831 domain-containing protein</fullName>
    </recommendedName>
</protein>
<organism evidence="3">
    <name type="scientific">marine sediment metagenome</name>
    <dbReference type="NCBI Taxonomy" id="412755"/>
    <lineage>
        <taxon>unclassified sequences</taxon>
        <taxon>metagenomes</taxon>
        <taxon>ecological metagenomes</taxon>
    </lineage>
</organism>
<keyword evidence="1" id="KW-0175">Coiled coil</keyword>
<reference evidence="3" key="1">
    <citation type="journal article" date="2015" name="Nature">
        <title>Complex archaea that bridge the gap between prokaryotes and eukaryotes.</title>
        <authorList>
            <person name="Spang A."/>
            <person name="Saw J.H."/>
            <person name="Jorgensen S.L."/>
            <person name="Zaremba-Niedzwiedzka K."/>
            <person name="Martijn J."/>
            <person name="Lind A.E."/>
            <person name="van Eijk R."/>
            <person name="Schleper C."/>
            <person name="Guy L."/>
            <person name="Ettema T.J."/>
        </authorList>
    </citation>
    <scope>NUCLEOTIDE SEQUENCE</scope>
</reference>
<gene>
    <name evidence="3" type="ORF">LCGC14_2238130</name>
</gene>
<proteinExistence type="predicted"/>
<evidence type="ECO:0000256" key="1">
    <source>
        <dbReference type="SAM" id="Coils"/>
    </source>
</evidence>
<accession>A0A0F9DTT2</accession>
<feature type="coiled-coil region" evidence="1">
    <location>
        <begin position="360"/>
        <end position="387"/>
    </location>
</feature>
<comment type="caution">
    <text evidence="3">The sequence shown here is derived from an EMBL/GenBank/DDBJ whole genome shotgun (WGS) entry which is preliminary data.</text>
</comment>
<dbReference type="InterPro" id="IPR057153">
    <property type="entry name" value="DUF7831"/>
</dbReference>
<name>A0A0F9DTT2_9ZZZZ</name>
<dbReference type="Pfam" id="PF25176">
    <property type="entry name" value="DUF7831"/>
    <property type="match status" value="1"/>
</dbReference>
<feature type="domain" description="DUF7831" evidence="2">
    <location>
        <begin position="385"/>
        <end position="496"/>
    </location>
</feature>
<evidence type="ECO:0000313" key="3">
    <source>
        <dbReference type="EMBL" id="KKL57166.1"/>
    </source>
</evidence>
<dbReference type="EMBL" id="LAZR01030257">
    <property type="protein sequence ID" value="KKL57166.1"/>
    <property type="molecule type" value="Genomic_DNA"/>
</dbReference>